<dbReference type="RefSeq" id="WP_154533139.1">
    <property type="nucleotide sequence ID" value="NZ_VUNG01000003.1"/>
</dbReference>
<protein>
    <submittedName>
        <fullName evidence="2">DUF4369 domain-containing protein</fullName>
    </submittedName>
</protein>
<evidence type="ECO:0000313" key="3">
    <source>
        <dbReference type="Proteomes" id="UP000438914"/>
    </source>
</evidence>
<name>A0A7K0KCB5_9BACT</name>
<dbReference type="InterPro" id="IPR013766">
    <property type="entry name" value="Thioredoxin_domain"/>
</dbReference>
<dbReference type="Pfam" id="PF14289">
    <property type="entry name" value="DUF4369"/>
    <property type="match status" value="1"/>
</dbReference>
<dbReference type="PROSITE" id="PS51257">
    <property type="entry name" value="PROKAR_LIPOPROTEIN"/>
    <property type="match status" value="1"/>
</dbReference>
<feature type="domain" description="Thioredoxin" evidence="1">
    <location>
        <begin position="208"/>
        <end position="344"/>
    </location>
</feature>
<dbReference type="EMBL" id="VUNG01000003">
    <property type="protein sequence ID" value="MST83562.1"/>
    <property type="molecule type" value="Genomic_DNA"/>
</dbReference>
<dbReference type="InterPro" id="IPR025380">
    <property type="entry name" value="DUF4369"/>
</dbReference>
<comment type="caution">
    <text evidence="2">The sequence shown here is derived from an EMBL/GenBank/DDBJ whole genome shotgun (WGS) entry which is preliminary data.</text>
</comment>
<gene>
    <name evidence="2" type="ORF">FYJ73_02485</name>
</gene>
<proteinExistence type="predicted"/>
<dbReference type="Proteomes" id="UP000438914">
    <property type="component" value="Unassembled WGS sequence"/>
</dbReference>
<evidence type="ECO:0000259" key="1">
    <source>
        <dbReference type="PROSITE" id="PS51352"/>
    </source>
</evidence>
<dbReference type="AlphaFoldDB" id="A0A7K0KCB5"/>
<reference evidence="2 3" key="1">
    <citation type="submission" date="2019-08" db="EMBL/GenBank/DDBJ databases">
        <title>In-depth cultivation of the pig gut microbiome towards novel bacterial diversity and tailored functional studies.</title>
        <authorList>
            <person name="Wylensek D."/>
            <person name="Hitch T.C.A."/>
            <person name="Clavel T."/>
        </authorList>
    </citation>
    <scope>NUCLEOTIDE SEQUENCE [LARGE SCALE GENOMIC DNA]</scope>
    <source>
        <strain evidence="2 3">LKV-178-WT-2A</strain>
    </source>
</reference>
<dbReference type="PROSITE" id="PS51352">
    <property type="entry name" value="THIOREDOXIN_2"/>
    <property type="match status" value="1"/>
</dbReference>
<keyword evidence="3" id="KW-1185">Reference proteome</keyword>
<organism evidence="2 3">
    <name type="scientific">Hallella mizrahii</name>
    <dbReference type="NCBI Taxonomy" id="2606637"/>
    <lineage>
        <taxon>Bacteria</taxon>
        <taxon>Pseudomonadati</taxon>
        <taxon>Bacteroidota</taxon>
        <taxon>Bacteroidia</taxon>
        <taxon>Bacteroidales</taxon>
        <taxon>Prevotellaceae</taxon>
        <taxon>Hallella</taxon>
    </lineage>
</organism>
<dbReference type="Gene3D" id="3.40.30.10">
    <property type="entry name" value="Glutaredoxin"/>
    <property type="match status" value="1"/>
</dbReference>
<dbReference type="SUPFAM" id="SSF52833">
    <property type="entry name" value="Thioredoxin-like"/>
    <property type="match status" value="1"/>
</dbReference>
<sequence length="344" mass="38251">MQFHIRYSHYVAGGFSGLLLLLTLMLSSCGVDGNHFEIQGHLLNINQSDFYVYAENGSIEGLDTIHVEGGRFAYEVPCKHPTILYLVFPNYSVVPIFAQPGKSVSIKGDASHLKEIEIKGTDDNELYTKFRERVAKASPPEAKHAAEDFIGDHPESVVGLWLIRKYFISDALPDYQTALRLAQKMQSKQTDQADLSRMIRLLDSMAHVGIGSALPDFSAYDTKGRLVSSSNLSSGLAVICTWASWSYDSMDMLRTLKQLQRQSQGRLKVVSLSVDASRSDCDGALKVDSISWPNVCDGQMFDSRPLKQLGLMGVPDNIIVKDNRIVARNLMGSQLRDKIMDLLK</sequence>
<accession>A0A7K0KCB5</accession>
<evidence type="ECO:0000313" key="2">
    <source>
        <dbReference type="EMBL" id="MST83562.1"/>
    </source>
</evidence>
<dbReference type="InterPro" id="IPR036249">
    <property type="entry name" value="Thioredoxin-like_sf"/>
</dbReference>